<reference evidence="1 2" key="1">
    <citation type="submission" date="2018-06" db="EMBL/GenBank/DDBJ databases">
        <authorList>
            <consortium name="Pathogen Informatics"/>
            <person name="Doyle S."/>
        </authorList>
    </citation>
    <scope>NUCLEOTIDE SEQUENCE [LARGE SCALE GENOMIC DNA]</scope>
    <source>
        <strain evidence="1 2">NCTC9075</strain>
    </source>
</reference>
<gene>
    <name evidence="1" type="ORF">NCTC9075_01695</name>
</gene>
<proteinExistence type="predicted"/>
<dbReference type="Proteomes" id="UP000254181">
    <property type="component" value="Unassembled WGS sequence"/>
</dbReference>
<dbReference type="AlphaFoldDB" id="A0A377K1N6"/>
<accession>A0A377K1N6</accession>
<organism evidence="1 2">
    <name type="scientific">Escherichia coli</name>
    <dbReference type="NCBI Taxonomy" id="562"/>
    <lineage>
        <taxon>Bacteria</taxon>
        <taxon>Pseudomonadati</taxon>
        <taxon>Pseudomonadota</taxon>
        <taxon>Gammaproteobacteria</taxon>
        <taxon>Enterobacterales</taxon>
        <taxon>Enterobacteriaceae</taxon>
        <taxon>Escherichia</taxon>
    </lineage>
</organism>
<sequence>MNNMSITLLIIKTVFNARGLYHSMQFVLRLRPDLHKLLESTQNGIHDSSKYDSDTIQAFSTYFHETIHWWQHIGSTSGFLLSLSYPAQCHINFPFLKEYIQHTGPKKPIIKYNEKYAKDFHPTDKEFLAINPILNNFHDIEFFKSLLIQPKSANSVVNDDLFESVGHSFHITYSSFVSLLSSIVDREVKFMPKGYAWDEKFKNLTDKKIKNHCYGESAYICPIGLIDLFEGQARFSQMQYLYFASNKELTWSDFEKLGMLKGVYYSAFETFLTLTDSEKPLNVGSPLIALYLLILDLSINPAEGFPFDIMNYEEFINSTHPGIRFMNLCKVIKNKHPEFKEAIIDFSSSEYYLISTTLSRSIESPSTLDVCNKICNWLENEESIIELMKEEQNFDYKPENQPIRLLFSQFIKISKK</sequence>
<protein>
    <submittedName>
        <fullName evidence="1">Uncharacterized protein</fullName>
    </submittedName>
</protein>
<name>A0A377K1N6_ECOLX</name>
<evidence type="ECO:0000313" key="1">
    <source>
        <dbReference type="EMBL" id="STP18249.1"/>
    </source>
</evidence>
<dbReference type="EMBL" id="UGEM01000004">
    <property type="protein sequence ID" value="STP18249.1"/>
    <property type="molecule type" value="Genomic_DNA"/>
</dbReference>
<evidence type="ECO:0000313" key="2">
    <source>
        <dbReference type="Proteomes" id="UP000254181"/>
    </source>
</evidence>